<dbReference type="Gene3D" id="2.60.40.10">
    <property type="entry name" value="Immunoglobulins"/>
    <property type="match status" value="1"/>
</dbReference>
<dbReference type="PANTHER" id="PTHR32305">
    <property type="match status" value="1"/>
</dbReference>
<dbReference type="NCBIfam" id="NF033679">
    <property type="entry name" value="DNRLRE_dom"/>
    <property type="match status" value="1"/>
</dbReference>
<gene>
    <name evidence="3" type="ORF">OG849_09405</name>
</gene>
<dbReference type="InterPro" id="IPR050708">
    <property type="entry name" value="T6SS_VgrG/RHS"/>
</dbReference>
<dbReference type="InterPro" id="IPR013783">
    <property type="entry name" value="Ig-like_fold"/>
</dbReference>
<evidence type="ECO:0000256" key="1">
    <source>
        <dbReference type="SAM" id="MobiDB-lite"/>
    </source>
</evidence>
<dbReference type="InterPro" id="IPR022385">
    <property type="entry name" value="Rhs_assc_core"/>
</dbReference>
<evidence type="ECO:0000313" key="4">
    <source>
        <dbReference type="Proteomes" id="UP001356428"/>
    </source>
</evidence>
<dbReference type="InterPro" id="IPR031325">
    <property type="entry name" value="RHS_repeat"/>
</dbReference>
<protein>
    <submittedName>
        <fullName evidence="3">DNRLRE domain-containing protein</fullName>
    </submittedName>
</protein>
<proteinExistence type="predicted"/>
<dbReference type="Gene3D" id="2.180.10.10">
    <property type="entry name" value="RHS repeat-associated core"/>
    <property type="match status" value="3"/>
</dbReference>
<dbReference type="Pfam" id="PF05593">
    <property type="entry name" value="RHS_repeat"/>
    <property type="match status" value="1"/>
</dbReference>
<feature type="region of interest" description="Disordered" evidence="1">
    <location>
        <begin position="697"/>
        <end position="716"/>
    </location>
</feature>
<feature type="chain" id="PRO_5047196053" evidence="2">
    <location>
        <begin position="32"/>
        <end position="2068"/>
    </location>
</feature>
<dbReference type="PANTHER" id="PTHR32305:SF15">
    <property type="entry name" value="PROTEIN RHSA-RELATED"/>
    <property type="match status" value="1"/>
</dbReference>
<accession>A0ABZ1ETS9</accession>
<feature type="compositionally biased region" description="Basic and acidic residues" evidence="1">
    <location>
        <begin position="699"/>
        <end position="708"/>
    </location>
</feature>
<feature type="signal peptide" evidence="2">
    <location>
        <begin position="1"/>
        <end position="31"/>
    </location>
</feature>
<keyword evidence="4" id="KW-1185">Reference proteome</keyword>
<dbReference type="RefSeq" id="WP_326706062.1">
    <property type="nucleotide sequence ID" value="NZ_CP109083.1"/>
</dbReference>
<dbReference type="EMBL" id="CP109083">
    <property type="protein sequence ID" value="WSB07453.1"/>
    <property type="molecule type" value="Genomic_DNA"/>
</dbReference>
<sequence>MRRLRPVAVAVSLLMAVEAAVVVSTSGQAVALPGEAVPKVAEAAGAAKELGPATADSESAARLKARMQDRRIEVLGARTETSTVYVNPNGTVTEEAYAGPVRFEDDRGQWQTVDPSLREVPDGSLEAVGHPHDLKVGGRHAAPRGSKGQAGKAGGASVPLVSLEDGTGRSMELGWFGALPAPVVEGEEDTVARYKDALPATDLLIESTRTGFEQFLELKDRSAVDANGEVSYSLTAKGLTAKANKDGSVTFTDAKGGVAGVLPSPVMWDARVDERSGEHTHRAKVGVKVAQEGDTVTLTMTPDAGFLAAKDTEFPVTVDPAINIGATFDTFVQQGYGTDQSTATELKIGNNGSGQIARSFLSFPMKNITGKQITAAKLNLYSFHSWSCTPKGWDVWTAGQAGTGTRWTNQPSWGSKQATSTQTKGFSSACNDGWVNADVTAMAKSWAANGNGSNHLGLRASDEGDPYGWKRFNSGNAASRTPYLSVTYNSIPGVPTLVAPAHQAATNDTTPTLSAKAIDGDGGQVRLDHEVWLNNGTAALRTGSTANVASGAPGTWTPAALPEGVYKWRSRAGDGSANSAWSAFRTLTVDTKAPAVSKIASGDFPAGQWSGTPDDKGDFTGAFTLTPPATDVRSVQWKIDSGAWQETATTGAAVTVRPVFRAGKHTLTARTKDAAGNVSAQSTHTFYAGSGAALLAPGDGDRPARRSELSAQGKTTDTGVRFQYRRGETDTWKDVPVAHVRRKADGSTPTAWPAGVTAGLSDALTWNVTDTLTEDGAVEVRALFTDGTLTDASPANGITVDRNAGQAPSEEAGPGTVNLLTGDFGLSATDASGFDLSATRSFSSRRPAAGSQQDGQAAIFGPQWTGGTVAELTESDWVSLRRTSASSVALVDVDGDEVWFTAAPGGTWKAETGAEALTLTGSLTGSFTLKESDGAASVFTKVDPAATTWQLSHTSLPTGNSTTTVISEKTTVAGKIMARPKYVIAPTSAATATTCAGTPSTKGCRIMEYQYATATTATGSTPGDVTGQVNRIRLWTTVPGAATATATVVSQYAYDASGRLREQWDPRISPALKTAYTYDGAGRVTTLTPSGELPWTFRYGKAGAGSVAGEGMLLEVSRPTLKAGSRDEQDGGKATTSIVYDVPLSGAKAPHQMRPADVAAWSQEEAPSDATAVFPADQVPASHDGGALSATDYGKATITYADVSGREVNSGLPGLHLTTTQYDRFGNTVLQLDATNRELALGSEAYQVNTQSELGILSDSPAERARKLSTVSVYSDDGKRKLEESGPLHLVTLTRQLAGDSDSPDVPAGTQVAARTRTVNRYDEGRPADATVTDQVTTTLVGAQVDGYPADGDVRTSTTAYDWAKGLPTRAVTDPAGLKLTRTTEYDTQGRIVKVALPTSTGTDAGATVTRYWSATGTGACAGRPEWADLACSTGPAGKITGGGGNPDELPLRTTEYDRWGNPTKVTEVANGLTRTTTTTYDAAGRSLTVHTTGGQGTATPAQTTTYAPESGAVATVSDGTTTIRHTYDVLGRTIAYDDGAGNVTRTQYDLRDRKTRVADSVPSESTYTYDNPAGLPTRVRDSVMGTIGEVTGFYDSDGRLYKQTLPWNMDVEFNYDPTGTETSRYWHWESGWTVQGEAAEYSIHDQVVAHTGYTGGGSSMEYTYDAAARLTRTDGWQAGATGHRAYTFDDNTNRTSLTTTVDDVDGGAPEVTTVNSAYDSADRLIAPGTAYDAFGRTTQQAGGARSAYYANDLVRQITADGDRTTWMLDAAGRLASWKTEAQAEDGTWGAAATTTAHYGGTDDSPDWTSEPGGGISRNVEDLAGNLIATTSATGDVALTLTNLHGDVTTLIPLVDDTTPVVNVYDEYGTPQAGTDPARYGWLGGKQRSAETPSGVVLMGVRLYDPVIGRFLSVDPVYGGNANAYDYTFADPLNQYDLDGKWAWAKNQWNRARNKATRIGRNPNWRSVYHSGKFALGAGALIHPVGRVRTARGLWRAARSPKKTFKRCGGSASNFYTCAGAGWGLQTVRNDFRNWNNNRRFRNAWNDSLTHAGRRSVCRKYTGKNSCR</sequence>
<feature type="region of interest" description="Disordered" evidence="1">
    <location>
        <begin position="133"/>
        <end position="159"/>
    </location>
</feature>
<evidence type="ECO:0000313" key="3">
    <source>
        <dbReference type="EMBL" id="WSB07453.1"/>
    </source>
</evidence>
<name>A0ABZ1ETS9_9ACTN</name>
<reference evidence="3 4" key="1">
    <citation type="submission" date="2022-10" db="EMBL/GenBank/DDBJ databases">
        <title>The complete genomes of actinobacterial strains from the NBC collection.</title>
        <authorList>
            <person name="Joergensen T.S."/>
            <person name="Alvarez Arevalo M."/>
            <person name="Sterndorff E.B."/>
            <person name="Faurdal D."/>
            <person name="Vuksanovic O."/>
            <person name="Mourched A.-S."/>
            <person name="Charusanti P."/>
            <person name="Shaw S."/>
            <person name="Blin K."/>
            <person name="Weber T."/>
        </authorList>
    </citation>
    <scope>NUCLEOTIDE SEQUENCE [LARGE SCALE GENOMIC DNA]</scope>
    <source>
        <strain evidence="3 4">NBC 01792</strain>
    </source>
</reference>
<organism evidence="3 4">
    <name type="scientific">Streptomyces cyaneofuscatus</name>
    <dbReference type="NCBI Taxonomy" id="66883"/>
    <lineage>
        <taxon>Bacteria</taxon>
        <taxon>Bacillati</taxon>
        <taxon>Actinomycetota</taxon>
        <taxon>Actinomycetes</taxon>
        <taxon>Kitasatosporales</taxon>
        <taxon>Streptomycetaceae</taxon>
        <taxon>Streptomyces</taxon>
    </lineage>
</organism>
<dbReference type="NCBIfam" id="TIGR03696">
    <property type="entry name" value="Rhs_assc_core"/>
    <property type="match status" value="1"/>
</dbReference>
<evidence type="ECO:0000256" key="2">
    <source>
        <dbReference type="SAM" id="SignalP"/>
    </source>
</evidence>
<dbReference type="Proteomes" id="UP001356428">
    <property type="component" value="Chromosome"/>
</dbReference>
<keyword evidence="2" id="KW-0732">Signal</keyword>